<organism evidence="1 2">
    <name type="scientific">Olivibacter ginsenosidimutans</name>
    <dbReference type="NCBI Taxonomy" id="1176537"/>
    <lineage>
        <taxon>Bacteria</taxon>
        <taxon>Pseudomonadati</taxon>
        <taxon>Bacteroidota</taxon>
        <taxon>Sphingobacteriia</taxon>
        <taxon>Sphingobacteriales</taxon>
        <taxon>Sphingobacteriaceae</taxon>
        <taxon>Olivibacter</taxon>
    </lineage>
</organism>
<dbReference type="Proteomes" id="UP001501411">
    <property type="component" value="Unassembled WGS sequence"/>
</dbReference>
<dbReference type="EMBL" id="BAABIQ010000044">
    <property type="protein sequence ID" value="GAA4808027.1"/>
    <property type="molecule type" value="Genomic_DNA"/>
</dbReference>
<accession>A0ABP9CD32</accession>
<sequence>MSFGKISMGILSAARTAKIKRLTVKIIVVIGLFSADETKDIANQLKSLRKGAILFCAIT</sequence>
<evidence type="ECO:0000313" key="1">
    <source>
        <dbReference type="EMBL" id="GAA4808027.1"/>
    </source>
</evidence>
<protein>
    <submittedName>
        <fullName evidence="1">Uncharacterized protein</fullName>
    </submittedName>
</protein>
<gene>
    <name evidence="1" type="ORF">GCM10023231_41620</name>
</gene>
<proteinExistence type="predicted"/>
<reference evidence="2" key="1">
    <citation type="journal article" date="2019" name="Int. J. Syst. Evol. Microbiol.">
        <title>The Global Catalogue of Microorganisms (GCM) 10K type strain sequencing project: providing services to taxonomists for standard genome sequencing and annotation.</title>
        <authorList>
            <consortium name="The Broad Institute Genomics Platform"/>
            <consortium name="The Broad Institute Genome Sequencing Center for Infectious Disease"/>
            <person name="Wu L."/>
            <person name="Ma J."/>
        </authorList>
    </citation>
    <scope>NUCLEOTIDE SEQUENCE [LARGE SCALE GENOMIC DNA]</scope>
    <source>
        <strain evidence="2">JCM 18200</strain>
    </source>
</reference>
<comment type="caution">
    <text evidence="1">The sequence shown here is derived from an EMBL/GenBank/DDBJ whole genome shotgun (WGS) entry which is preliminary data.</text>
</comment>
<evidence type="ECO:0000313" key="2">
    <source>
        <dbReference type="Proteomes" id="UP001501411"/>
    </source>
</evidence>
<name>A0ABP9CD32_9SPHI</name>
<keyword evidence="2" id="KW-1185">Reference proteome</keyword>